<dbReference type="Pfam" id="PF00497">
    <property type="entry name" value="SBP_bac_3"/>
    <property type="match status" value="1"/>
</dbReference>
<protein>
    <submittedName>
        <fullName evidence="3">Substrate-binding periplasmic protein</fullName>
    </submittedName>
</protein>
<dbReference type="Gene3D" id="3.40.190.10">
    <property type="entry name" value="Periplasmic binding protein-like II"/>
    <property type="match status" value="2"/>
</dbReference>
<feature type="signal peptide" evidence="1">
    <location>
        <begin position="1"/>
        <end position="25"/>
    </location>
</feature>
<dbReference type="PANTHER" id="PTHR38834:SF3">
    <property type="entry name" value="SOLUTE-BINDING PROTEIN FAMILY 3_N-TERMINAL DOMAIN-CONTAINING PROTEIN"/>
    <property type="match status" value="1"/>
</dbReference>
<organism evidence="3 4">
    <name type="scientific">Kiloniella antarctica</name>
    <dbReference type="NCBI Taxonomy" id="1550907"/>
    <lineage>
        <taxon>Bacteria</taxon>
        <taxon>Pseudomonadati</taxon>
        <taxon>Pseudomonadota</taxon>
        <taxon>Alphaproteobacteria</taxon>
        <taxon>Rhodospirillales</taxon>
        <taxon>Kiloniellaceae</taxon>
        <taxon>Kiloniella</taxon>
    </lineage>
</organism>
<feature type="domain" description="Solute-binding protein family 3/N-terminal" evidence="2">
    <location>
        <begin position="33"/>
        <end position="247"/>
    </location>
</feature>
<keyword evidence="4" id="KW-1185">Reference proteome</keyword>
<dbReference type="PANTHER" id="PTHR38834">
    <property type="entry name" value="PERIPLASMIC SUBSTRATE BINDING PROTEIN FAMILY 3"/>
    <property type="match status" value="1"/>
</dbReference>
<dbReference type="InterPro" id="IPR001638">
    <property type="entry name" value="Solute-binding_3/MltF_N"/>
</dbReference>
<evidence type="ECO:0000259" key="2">
    <source>
        <dbReference type="Pfam" id="PF00497"/>
    </source>
</evidence>
<sequence>MLRRLTVLVIGLFLSLSLVSSYAHATEEKINVTVGEWPPFLSQKLEGGGVIADLIRDIFKAEGIEAELTFLPWARGYHETSIGDHNAMGVWMHKDERDAEFLFSDPVLIEQFVFFYLKKNRFDWQDLDDLAGYRMGGGIKYSYGPEFDAALAAQTFLMDRQPNDRANFEKLLAGRVQLYPQEISVGYFALQSQFAPEQQARITHHPKAILNNKSYVLFPKSLPGSEALMARFNKRLQEFKDNGTYQLYIDRLGAKEAS</sequence>
<reference evidence="4" key="1">
    <citation type="journal article" date="2019" name="Int. J. Syst. Evol. Microbiol.">
        <title>The Global Catalogue of Microorganisms (GCM) 10K type strain sequencing project: providing services to taxonomists for standard genome sequencing and annotation.</title>
        <authorList>
            <consortium name="The Broad Institute Genomics Platform"/>
            <consortium name="The Broad Institute Genome Sequencing Center for Infectious Disease"/>
            <person name="Wu L."/>
            <person name="Ma J."/>
        </authorList>
    </citation>
    <scope>NUCLEOTIDE SEQUENCE [LARGE SCALE GENOMIC DNA]</scope>
    <source>
        <strain evidence="4">CGMCC 4.7192</strain>
    </source>
</reference>
<evidence type="ECO:0000256" key="1">
    <source>
        <dbReference type="SAM" id="SignalP"/>
    </source>
</evidence>
<keyword evidence="1" id="KW-0732">Signal</keyword>
<dbReference type="EMBL" id="JBHUII010000004">
    <property type="protein sequence ID" value="MFD2205831.1"/>
    <property type="molecule type" value="Genomic_DNA"/>
</dbReference>
<dbReference type="RefSeq" id="WP_380250822.1">
    <property type="nucleotide sequence ID" value="NZ_JBHUII010000004.1"/>
</dbReference>
<name>A0ABW5BLY3_9PROT</name>
<accession>A0ABW5BLY3</accession>
<feature type="chain" id="PRO_5045222319" evidence="1">
    <location>
        <begin position="26"/>
        <end position="258"/>
    </location>
</feature>
<proteinExistence type="predicted"/>
<evidence type="ECO:0000313" key="3">
    <source>
        <dbReference type="EMBL" id="MFD2205831.1"/>
    </source>
</evidence>
<gene>
    <name evidence="3" type="ORF">ACFSKO_09425</name>
</gene>
<evidence type="ECO:0000313" key="4">
    <source>
        <dbReference type="Proteomes" id="UP001597294"/>
    </source>
</evidence>
<dbReference type="Proteomes" id="UP001597294">
    <property type="component" value="Unassembled WGS sequence"/>
</dbReference>
<dbReference type="SUPFAM" id="SSF53850">
    <property type="entry name" value="Periplasmic binding protein-like II"/>
    <property type="match status" value="1"/>
</dbReference>
<comment type="caution">
    <text evidence="3">The sequence shown here is derived from an EMBL/GenBank/DDBJ whole genome shotgun (WGS) entry which is preliminary data.</text>
</comment>